<protein>
    <submittedName>
        <fullName evidence="2">Uncharacterized protein</fullName>
    </submittedName>
</protein>
<dbReference type="EMBL" id="GBXM01063138">
    <property type="protein sequence ID" value="JAH45439.1"/>
    <property type="molecule type" value="Transcribed_RNA"/>
</dbReference>
<reference evidence="2" key="2">
    <citation type="journal article" date="2015" name="Fish Shellfish Immunol.">
        <title>Early steps in the European eel (Anguilla anguilla)-Vibrio vulnificus interaction in the gills: Role of the RtxA13 toxin.</title>
        <authorList>
            <person name="Callol A."/>
            <person name="Pajuelo D."/>
            <person name="Ebbesson L."/>
            <person name="Teles M."/>
            <person name="MacKenzie S."/>
            <person name="Amaro C."/>
        </authorList>
    </citation>
    <scope>NUCLEOTIDE SEQUENCE</scope>
</reference>
<keyword evidence="1" id="KW-0732">Signal</keyword>
<evidence type="ECO:0000313" key="2">
    <source>
        <dbReference type="EMBL" id="JAH41292.1"/>
    </source>
</evidence>
<reference evidence="2" key="1">
    <citation type="submission" date="2014-11" db="EMBL/GenBank/DDBJ databases">
        <authorList>
            <person name="Amaro Gonzalez C."/>
        </authorList>
    </citation>
    <scope>NUCLEOTIDE SEQUENCE</scope>
</reference>
<name>A0A0E9SJ91_ANGAN</name>
<proteinExistence type="predicted"/>
<evidence type="ECO:0000256" key="1">
    <source>
        <dbReference type="SAM" id="SignalP"/>
    </source>
</evidence>
<dbReference type="EMBL" id="GBXM01067285">
    <property type="protein sequence ID" value="JAH41292.1"/>
    <property type="molecule type" value="Transcribed_RNA"/>
</dbReference>
<organism evidence="2">
    <name type="scientific">Anguilla anguilla</name>
    <name type="common">European freshwater eel</name>
    <name type="synonym">Muraena anguilla</name>
    <dbReference type="NCBI Taxonomy" id="7936"/>
    <lineage>
        <taxon>Eukaryota</taxon>
        <taxon>Metazoa</taxon>
        <taxon>Chordata</taxon>
        <taxon>Craniata</taxon>
        <taxon>Vertebrata</taxon>
        <taxon>Euteleostomi</taxon>
        <taxon>Actinopterygii</taxon>
        <taxon>Neopterygii</taxon>
        <taxon>Teleostei</taxon>
        <taxon>Anguilliformes</taxon>
        <taxon>Anguillidae</taxon>
        <taxon>Anguilla</taxon>
    </lineage>
</organism>
<sequence length="41" mass="4738">MAQHAKVLLLTMCIPLWRQCTLFQMDNAPCLKACIVSDWFP</sequence>
<dbReference type="AlphaFoldDB" id="A0A0E9SJ91"/>
<accession>A0A0E9SJ91</accession>
<feature type="chain" id="PRO_5007401518" evidence="1">
    <location>
        <begin position="20"/>
        <end position="41"/>
    </location>
</feature>
<feature type="signal peptide" evidence="1">
    <location>
        <begin position="1"/>
        <end position="19"/>
    </location>
</feature>